<dbReference type="AlphaFoldDB" id="A0A1I8APC2"/>
<organism evidence="1 2">
    <name type="scientific">Steinernema glaseri</name>
    <dbReference type="NCBI Taxonomy" id="37863"/>
    <lineage>
        <taxon>Eukaryota</taxon>
        <taxon>Metazoa</taxon>
        <taxon>Ecdysozoa</taxon>
        <taxon>Nematoda</taxon>
        <taxon>Chromadorea</taxon>
        <taxon>Rhabditida</taxon>
        <taxon>Tylenchina</taxon>
        <taxon>Panagrolaimomorpha</taxon>
        <taxon>Strongyloidoidea</taxon>
        <taxon>Steinernematidae</taxon>
        <taxon>Steinernema</taxon>
    </lineage>
</organism>
<name>A0A1I8APC2_9BILA</name>
<protein>
    <submittedName>
        <fullName evidence="2">Protein FAR1-RELATED SEQUENCE</fullName>
    </submittedName>
</protein>
<evidence type="ECO:0000313" key="1">
    <source>
        <dbReference type="Proteomes" id="UP000095287"/>
    </source>
</evidence>
<accession>A0A1I8APC2</accession>
<sequence>MYCLKGRPGRHVNLRTSYTVNTFIDSNCIHKFFEHWKVNGNLNFTIECDEEVGNPQCQRHLPNFGQVTKDWSDEVQCSVKHETAKTLVYFFLEKDDRLFLQFLTCECH</sequence>
<evidence type="ECO:0000313" key="2">
    <source>
        <dbReference type="WBParaSite" id="L893_g7681.t1"/>
    </source>
</evidence>
<proteinExistence type="predicted"/>
<dbReference type="WBParaSite" id="L893_g7681.t1">
    <property type="protein sequence ID" value="L893_g7681.t1"/>
    <property type="gene ID" value="L893_g7681"/>
</dbReference>
<keyword evidence="1" id="KW-1185">Reference proteome</keyword>
<reference evidence="2" key="1">
    <citation type="submission" date="2016-11" db="UniProtKB">
        <authorList>
            <consortium name="WormBaseParasite"/>
        </authorList>
    </citation>
    <scope>IDENTIFICATION</scope>
</reference>
<dbReference type="Proteomes" id="UP000095287">
    <property type="component" value="Unplaced"/>
</dbReference>